<evidence type="ECO:0000256" key="1">
    <source>
        <dbReference type="SAM" id="MobiDB-lite"/>
    </source>
</evidence>
<dbReference type="AlphaFoldDB" id="A0A8R1W9V7"/>
<accession>A0A8R1W9V7</accession>
<reference evidence="2" key="2">
    <citation type="submission" date="2022-06" db="UniProtKB">
        <authorList>
            <consortium name="EnsemblMetazoa"/>
        </authorList>
    </citation>
    <scope>IDENTIFICATION</scope>
</reference>
<evidence type="ECO:0000313" key="3">
    <source>
        <dbReference type="Proteomes" id="UP000007819"/>
    </source>
</evidence>
<organism evidence="2 3">
    <name type="scientific">Acyrthosiphon pisum</name>
    <name type="common">Pea aphid</name>
    <dbReference type="NCBI Taxonomy" id="7029"/>
    <lineage>
        <taxon>Eukaryota</taxon>
        <taxon>Metazoa</taxon>
        <taxon>Ecdysozoa</taxon>
        <taxon>Arthropoda</taxon>
        <taxon>Hexapoda</taxon>
        <taxon>Insecta</taxon>
        <taxon>Pterygota</taxon>
        <taxon>Neoptera</taxon>
        <taxon>Paraneoptera</taxon>
        <taxon>Hemiptera</taxon>
        <taxon>Sternorrhyncha</taxon>
        <taxon>Aphidomorpha</taxon>
        <taxon>Aphidoidea</taxon>
        <taxon>Aphididae</taxon>
        <taxon>Macrosiphini</taxon>
        <taxon>Acyrthosiphon</taxon>
    </lineage>
</organism>
<evidence type="ECO:0000313" key="2">
    <source>
        <dbReference type="EnsemblMetazoa" id="XP_003244884.1"/>
    </source>
</evidence>
<sequence>MNVKKKILPVICLMSAYVHWIKPRLLSASASKGGKSLLLHLCGRSRFLIPMIVFTAFWLFDAQMQIEASVSLTLRRNVQITIGTAEEEPEVDVDDDEEEEDDDDDDADDDDDLYTIDSYSDISSTSDVSVLGLEDVHIALQEFINSDGSGRRFSIRHSLHRDHHEQ</sequence>
<reference evidence="3" key="1">
    <citation type="submission" date="2010-06" db="EMBL/GenBank/DDBJ databases">
        <authorList>
            <person name="Jiang H."/>
            <person name="Abraham K."/>
            <person name="Ali S."/>
            <person name="Alsbrooks S.L."/>
            <person name="Anim B.N."/>
            <person name="Anosike U.S."/>
            <person name="Attaway T."/>
            <person name="Bandaranaike D.P."/>
            <person name="Battles P.K."/>
            <person name="Bell S.N."/>
            <person name="Bell A.V."/>
            <person name="Beltran B."/>
            <person name="Bickham C."/>
            <person name="Bustamante Y."/>
            <person name="Caleb T."/>
            <person name="Canada A."/>
            <person name="Cardenas V."/>
            <person name="Carter K."/>
            <person name="Chacko J."/>
            <person name="Chandrabose M.N."/>
            <person name="Chavez D."/>
            <person name="Chavez A."/>
            <person name="Chen L."/>
            <person name="Chu H.-S."/>
            <person name="Claassen K.J."/>
            <person name="Cockrell R."/>
            <person name="Collins M."/>
            <person name="Cooper J.A."/>
            <person name="Cree A."/>
            <person name="Curry S.M."/>
            <person name="Da Y."/>
            <person name="Dao M.D."/>
            <person name="Das B."/>
            <person name="Davila M.-L."/>
            <person name="Davy-Carroll L."/>
            <person name="Denson S."/>
            <person name="Dinh H."/>
            <person name="Ebong V.E."/>
            <person name="Edwards J.R."/>
            <person name="Egan A."/>
            <person name="El-Daye J."/>
            <person name="Escobedo L."/>
            <person name="Fernandez S."/>
            <person name="Fernando P.R."/>
            <person name="Flagg N."/>
            <person name="Forbes L.D."/>
            <person name="Fowler R.G."/>
            <person name="Fu Q."/>
            <person name="Gabisi R.A."/>
            <person name="Ganer J."/>
            <person name="Garbino Pronczuk A."/>
            <person name="Garcia R.M."/>
            <person name="Garner T."/>
            <person name="Garrett T.E."/>
            <person name="Gonzalez D.A."/>
            <person name="Hamid H."/>
            <person name="Hawkins E.S."/>
            <person name="Hirani K."/>
            <person name="Hogues M.E."/>
            <person name="Hollins B."/>
            <person name="Hsiao C.-H."/>
            <person name="Jabil R."/>
            <person name="James M.L."/>
            <person name="Jhangiani S.N."/>
            <person name="Johnson B."/>
            <person name="Johnson Q."/>
            <person name="Joshi V."/>
            <person name="Kalu J.B."/>
            <person name="Kam C."/>
            <person name="Kashfia A."/>
            <person name="Keebler J."/>
            <person name="Kisamo H."/>
            <person name="Kovar C.L."/>
            <person name="Lago L.A."/>
            <person name="Lai C.-Y."/>
            <person name="Laidlaw J."/>
            <person name="Lara F."/>
            <person name="Le T.-K."/>
            <person name="Lee S.L."/>
            <person name="Legall F.H."/>
            <person name="Lemon S.J."/>
            <person name="Lewis L.R."/>
            <person name="Li B."/>
            <person name="Liu Y."/>
            <person name="Liu Y.-S."/>
            <person name="Lopez J."/>
            <person name="Lozado R.J."/>
            <person name="Lu J."/>
            <person name="Madu R.C."/>
            <person name="Maheshwari M."/>
            <person name="Maheshwari R."/>
            <person name="Malloy K."/>
            <person name="Martinez E."/>
            <person name="Mathew T."/>
            <person name="Mercado I.C."/>
            <person name="Mercado C."/>
            <person name="Meyer B."/>
            <person name="Montgomery K."/>
            <person name="Morgan M.B."/>
            <person name="Munidasa M."/>
            <person name="Nazareth L.V."/>
            <person name="Nelson J."/>
            <person name="Ng B.M."/>
            <person name="Nguyen N.B."/>
            <person name="Nguyen P.Q."/>
            <person name="Nguyen T."/>
            <person name="Obregon M."/>
            <person name="Okwuonu G.O."/>
            <person name="Onwere C.G."/>
            <person name="Orozco G."/>
            <person name="Parra A."/>
            <person name="Patel S."/>
            <person name="Patil S."/>
            <person name="Perez A."/>
            <person name="Perez Y."/>
            <person name="Pham C."/>
            <person name="Primus E.L."/>
            <person name="Pu L.-L."/>
            <person name="Puazo M."/>
            <person name="Qin X."/>
            <person name="Quiroz J.B."/>
            <person name="Reese J."/>
            <person name="Richards S."/>
            <person name="Rives C.M."/>
            <person name="Robberts R."/>
            <person name="Ruiz S.J."/>
            <person name="Ruiz M.J."/>
            <person name="Santibanez J."/>
            <person name="Schneider B.W."/>
            <person name="Sisson I."/>
            <person name="Smith M."/>
            <person name="Sodergren E."/>
            <person name="Song X.-Z."/>
            <person name="Song B.B."/>
            <person name="Summersgill H."/>
            <person name="Thelus R."/>
            <person name="Thornton R.D."/>
            <person name="Trejos Z.Y."/>
            <person name="Usmani K."/>
            <person name="Vattathil S."/>
            <person name="Villasana D."/>
            <person name="Walker D.L."/>
            <person name="Wang S."/>
            <person name="Wang K."/>
            <person name="White C.S."/>
            <person name="Williams A.C."/>
            <person name="Williamson J."/>
            <person name="Wilson K."/>
            <person name="Woghiren I.O."/>
            <person name="Woodworth J.R."/>
            <person name="Worley K.C."/>
            <person name="Wright R.A."/>
            <person name="Wu W."/>
            <person name="Young L."/>
            <person name="Zhang L."/>
            <person name="Zhang J."/>
            <person name="Zhu Y."/>
            <person name="Muzny D.M."/>
            <person name="Weinstock G."/>
            <person name="Gibbs R.A."/>
        </authorList>
    </citation>
    <scope>NUCLEOTIDE SEQUENCE [LARGE SCALE GENOMIC DNA]</scope>
    <source>
        <strain evidence="3">LSR1</strain>
    </source>
</reference>
<dbReference type="GeneID" id="100570919"/>
<name>A0A8R1W9V7_ACYPI</name>
<dbReference type="Proteomes" id="UP000007819">
    <property type="component" value="Chromosome A1"/>
</dbReference>
<dbReference type="OrthoDB" id="6620291at2759"/>
<keyword evidence="3" id="KW-1185">Reference proteome</keyword>
<feature type="region of interest" description="Disordered" evidence="1">
    <location>
        <begin position="83"/>
        <end position="125"/>
    </location>
</feature>
<feature type="compositionally biased region" description="Acidic residues" evidence="1">
    <location>
        <begin position="85"/>
        <end position="114"/>
    </location>
</feature>
<dbReference type="EnsemblMetazoa" id="XM_003244836.4">
    <property type="protein sequence ID" value="XP_003244884.1"/>
    <property type="gene ID" value="LOC100570919"/>
</dbReference>
<proteinExistence type="predicted"/>
<protein>
    <submittedName>
        <fullName evidence="2">Uncharacterized protein</fullName>
    </submittedName>
</protein>
<feature type="compositionally biased region" description="Low complexity" evidence="1">
    <location>
        <begin position="115"/>
        <end position="125"/>
    </location>
</feature>
<dbReference type="RefSeq" id="XP_003244884.1">
    <property type="nucleotide sequence ID" value="XM_003244836.3"/>
</dbReference>
<dbReference type="KEGG" id="api:100570919"/>